<dbReference type="Gene3D" id="3.30.420.10">
    <property type="entry name" value="Ribonuclease H-like superfamily/Ribonuclease H"/>
    <property type="match status" value="1"/>
</dbReference>
<feature type="domain" description="RNase H type-1" evidence="1">
    <location>
        <begin position="119"/>
        <end position="253"/>
    </location>
</feature>
<dbReference type="EMBL" id="VSRR010096542">
    <property type="protein sequence ID" value="MPC93904.1"/>
    <property type="molecule type" value="Genomic_DNA"/>
</dbReference>
<name>A0A5B7JNI9_PORTR</name>
<comment type="caution">
    <text evidence="2">The sequence shown here is derived from an EMBL/GenBank/DDBJ whole genome shotgun (WGS) entry which is preliminary data.</text>
</comment>
<dbReference type="OrthoDB" id="6379915at2759"/>
<dbReference type="AlphaFoldDB" id="A0A5B7JNI9"/>
<reference evidence="2 3" key="1">
    <citation type="submission" date="2019-05" db="EMBL/GenBank/DDBJ databases">
        <title>Another draft genome of Portunus trituberculatus and its Hox gene families provides insights of decapod evolution.</title>
        <authorList>
            <person name="Jeong J.-H."/>
            <person name="Song I."/>
            <person name="Kim S."/>
            <person name="Choi T."/>
            <person name="Kim D."/>
            <person name="Ryu S."/>
            <person name="Kim W."/>
        </authorList>
    </citation>
    <scope>NUCLEOTIDE SEQUENCE [LARGE SCALE GENOMIC DNA]</scope>
    <source>
        <tissue evidence="2">Muscle</tissue>
    </source>
</reference>
<dbReference type="Proteomes" id="UP000324222">
    <property type="component" value="Unassembled WGS sequence"/>
</dbReference>
<sequence length="332" mass="36608">MQTELNLPSISERISSYSPIFTVKCLHSLQIVPHYSQVIRTSLDPRSHLPSLQPGGRTLVKTVCSILRGQNVVVFQEEEIVPRPPPWMLPIPHVCYTPTWKTAPPSLQRQLALETIASVQASHHLYTDGSLLSDGKAGSAVFSLDTDPPLGGWMGRKLPNSSSSTFCELYGVLDAVNLLCQRGFSGVVICDSKSALQAFSSSKPAYRSLVQRILSFLALMGEIGITVQFLWISSHIGIRCIDMVNSLAKTAYDLPAGGLVPSPSLSCSLKKVRVAALLNISNCRDQRRPAGVSIHHNDAFRHHRYKYRWGGLMVRRHNVVSPRLRLGYSVSV</sequence>
<organism evidence="2 3">
    <name type="scientific">Portunus trituberculatus</name>
    <name type="common">Swimming crab</name>
    <name type="synonym">Neptunus trituberculatus</name>
    <dbReference type="NCBI Taxonomy" id="210409"/>
    <lineage>
        <taxon>Eukaryota</taxon>
        <taxon>Metazoa</taxon>
        <taxon>Ecdysozoa</taxon>
        <taxon>Arthropoda</taxon>
        <taxon>Crustacea</taxon>
        <taxon>Multicrustacea</taxon>
        <taxon>Malacostraca</taxon>
        <taxon>Eumalacostraca</taxon>
        <taxon>Eucarida</taxon>
        <taxon>Decapoda</taxon>
        <taxon>Pleocyemata</taxon>
        <taxon>Brachyura</taxon>
        <taxon>Eubrachyura</taxon>
        <taxon>Portunoidea</taxon>
        <taxon>Portunidae</taxon>
        <taxon>Portuninae</taxon>
        <taxon>Portunus</taxon>
    </lineage>
</organism>
<dbReference type="PROSITE" id="PS50879">
    <property type="entry name" value="RNASE_H_1"/>
    <property type="match status" value="1"/>
</dbReference>
<dbReference type="InterPro" id="IPR002156">
    <property type="entry name" value="RNaseH_domain"/>
</dbReference>
<evidence type="ECO:0000259" key="1">
    <source>
        <dbReference type="PROSITE" id="PS50879"/>
    </source>
</evidence>
<keyword evidence="3" id="KW-1185">Reference proteome</keyword>
<dbReference type="InterPro" id="IPR036397">
    <property type="entry name" value="RNaseH_sf"/>
</dbReference>
<evidence type="ECO:0000313" key="3">
    <source>
        <dbReference type="Proteomes" id="UP000324222"/>
    </source>
</evidence>
<dbReference type="GO" id="GO:0004523">
    <property type="term" value="F:RNA-DNA hybrid ribonuclease activity"/>
    <property type="evidence" value="ECO:0007669"/>
    <property type="project" value="InterPro"/>
</dbReference>
<proteinExistence type="predicted"/>
<dbReference type="InterPro" id="IPR012337">
    <property type="entry name" value="RNaseH-like_sf"/>
</dbReference>
<accession>A0A5B7JNI9</accession>
<dbReference type="GO" id="GO:0003676">
    <property type="term" value="F:nucleic acid binding"/>
    <property type="evidence" value="ECO:0007669"/>
    <property type="project" value="InterPro"/>
</dbReference>
<protein>
    <recommendedName>
        <fullName evidence="1">RNase H type-1 domain-containing protein</fullName>
    </recommendedName>
</protein>
<dbReference type="SUPFAM" id="SSF53098">
    <property type="entry name" value="Ribonuclease H-like"/>
    <property type="match status" value="1"/>
</dbReference>
<dbReference type="CDD" id="cd09276">
    <property type="entry name" value="Rnase_HI_RT_non_LTR"/>
    <property type="match status" value="1"/>
</dbReference>
<gene>
    <name evidence="2" type="ORF">E2C01_089050</name>
</gene>
<evidence type="ECO:0000313" key="2">
    <source>
        <dbReference type="EMBL" id="MPC93904.1"/>
    </source>
</evidence>